<name>A0ABX9U0E9_9GAMM</name>
<protein>
    <submittedName>
        <fullName evidence="1">Uncharacterized protein</fullName>
    </submittedName>
</protein>
<sequence>MRLFSHLQSVKINRIRKCNLKHGMFVKKDARTRHKTINNKIIMKKEETTAQKSPGSAWAFFYLFWADF</sequence>
<evidence type="ECO:0000313" key="1">
    <source>
        <dbReference type="EMBL" id="RLL24671.1"/>
    </source>
</evidence>
<proteinExistence type="predicted"/>
<accession>A0ABX9U0E9</accession>
<gene>
    <name evidence="1" type="ORF">D9K81_01445</name>
</gene>
<dbReference type="EMBL" id="RCHC01000001">
    <property type="protein sequence ID" value="RLL24671.1"/>
    <property type="molecule type" value="Genomic_DNA"/>
</dbReference>
<organism evidence="1 2">
    <name type="scientific">Acinetobacter chengduensis</name>
    <dbReference type="NCBI Taxonomy" id="2420890"/>
    <lineage>
        <taxon>Bacteria</taxon>
        <taxon>Pseudomonadati</taxon>
        <taxon>Pseudomonadota</taxon>
        <taxon>Gammaproteobacteria</taxon>
        <taxon>Moraxellales</taxon>
        <taxon>Moraxellaceae</taxon>
        <taxon>Acinetobacter</taxon>
    </lineage>
</organism>
<keyword evidence="2" id="KW-1185">Reference proteome</keyword>
<reference evidence="1 2" key="1">
    <citation type="submission" date="2018-09" db="EMBL/GenBank/DDBJ databases">
        <title>The draft genome of Acinetobacter sp. strains.</title>
        <authorList>
            <person name="Qin J."/>
            <person name="Feng Y."/>
            <person name="Zong Z."/>
        </authorList>
    </citation>
    <scope>NUCLEOTIDE SEQUENCE [LARGE SCALE GENOMIC DNA]</scope>
    <source>
        <strain evidence="1 2">WCHAc060005</strain>
    </source>
</reference>
<evidence type="ECO:0000313" key="2">
    <source>
        <dbReference type="Proteomes" id="UP000280271"/>
    </source>
</evidence>
<comment type="caution">
    <text evidence="1">The sequence shown here is derived from an EMBL/GenBank/DDBJ whole genome shotgun (WGS) entry which is preliminary data.</text>
</comment>
<dbReference type="Proteomes" id="UP000280271">
    <property type="component" value="Unassembled WGS sequence"/>
</dbReference>